<dbReference type="PANTHER" id="PTHR42718:SF42">
    <property type="entry name" value="EXPORT PROTEIN"/>
    <property type="match status" value="1"/>
</dbReference>
<keyword evidence="9" id="KW-1185">Reference proteome</keyword>
<feature type="transmembrane region" description="Helical" evidence="6">
    <location>
        <begin position="145"/>
        <end position="167"/>
    </location>
</feature>
<keyword evidence="4 6" id="KW-0472">Membrane</keyword>
<reference evidence="8 9" key="1">
    <citation type="submission" date="2018-09" db="EMBL/GenBank/DDBJ databases">
        <authorList>
            <person name="Tagini F."/>
        </authorList>
    </citation>
    <scope>NUCLEOTIDE SEQUENCE [LARGE SCALE GENOMIC DNA]</scope>
    <source>
        <strain evidence="8 9">MK142</strain>
    </source>
</reference>
<dbReference type="Pfam" id="PF07690">
    <property type="entry name" value="MFS_1"/>
    <property type="match status" value="1"/>
</dbReference>
<dbReference type="PANTHER" id="PTHR42718">
    <property type="entry name" value="MAJOR FACILITATOR SUPERFAMILY MULTIDRUG TRANSPORTER MFSC"/>
    <property type="match status" value="1"/>
</dbReference>
<evidence type="ECO:0000256" key="4">
    <source>
        <dbReference type="ARBA" id="ARBA00023136"/>
    </source>
</evidence>
<dbReference type="RefSeq" id="WP_080692215.1">
    <property type="nucleotide sequence ID" value="NZ_UPHU01000002.1"/>
</dbReference>
<evidence type="ECO:0000256" key="1">
    <source>
        <dbReference type="ARBA" id="ARBA00004651"/>
    </source>
</evidence>
<dbReference type="SUPFAM" id="SSF103473">
    <property type="entry name" value="MFS general substrate transporter"/>
    <property type="match status" value="1"/>
</dbReference>
<dbReference type="EMBL" id="UPHU01000002">
    <property type="protein sequence ID" value="VBA68766.1"/>
    <property type="molecule type" value="Genomic_DNA"/>
</dbReference>
<feature type="transmembrane region" description="Helical" evidence="6">
    <location>
        <begin position="21"/>
        <end position="43"/>
    </location>
</feature>
<dbReference type="InterPro" id="IPR036259">
    <property type="entry name" value="MFS_trans_sf"/>
</dbReference>
<feature type="transmembrane region" description="Helical" evidence="6">
    <location>
        <begin position="334"/>
        <end position="354"/>
    </location>
</feature>
<dbReference type="Gene3D" id="1.20.1250.20">
    <property type="entry name" value="MFS general substrate transporter like domains"/>
    <property type="match status" value="1"/>
</dbReference>
<dbReference type="PROSITE" id="PS50850">
    <property type="entry name" value="MFS"/>
    <property type="match status" value="1"/>
</dbReference>
<gene>
    <name evidence="8" type="primary">qacA_4</name>
    <name evidence="8" type="ORF">LAUMK142_05800</name>
</gene>
<dbReference type="GO" id="GO:0005886">
    <property type="term" value="C:plasma membrane"/>
    <property type="evidence" value="ECO:0007669"/>
    <property type="project" value="UniProtKB-SubCell"/>
</dbReference>
<feature type="compositionally biased region" description="Basic and acidic residues" evidence="5">
    <location>
        <begin position="576"/>
        <end position="586"/>
    </location>
</feature>
<keyword evidence="2 6" id="KW-0812">Transmembrane</keyword>
<feature type="transmembrane region" description="Helical" evidence="6">
    <location>
        <begin position="63"/>
        <end position="79"/>
    </location>
</feature>
<comment type="subcellular location">
    <subcellularLocation>
        <location evidence="1">Cell membrane</location>
        <topology evidence="1">Multi-pass membrane protein</topology>
    </subcellularLocation>
</comment>
<feature type="transmembrane region" description="Helical" evidence="6">
    <location>
        <begin position="111"/>
        <end position="133"/>
    </location>
</feature>
<dbReference type="InterPro" id="IPR020846">
    <property type="entry name" value="MFS_dom"/>
</dbReference>
<feature type="transmembrane region" description="Helical" evidence="6">
    <location>
        <begin position="310"/>
        <end position="327"/>
    </location>
</feature>
<dbReference type="CDD" id="cd17321">
    <property type="entry name" value="MFS_MMR_MDR_like"/>
    <property type="match status" value="1"/>
</dbReference>
<evidence type="ECO:0000313" key="8">
    <source>
        <dbReference type="EMBL" id="VBA68766.1"/>
    </source>
</evidence>
<feature type="compositionally biased region" description="Polar residues" evidence="5">
    <location>
        <begin position="518"/>
        <end position="534"/>
    </location>
</feature>
<accession>A0A498R6G3</accession>
<organism evidence="8 9">
    <name type="scientific">Mycobacterium pseudokansasii</name>
    <dbReference type="NCBI Taxonomy" id="2341080"/>
    <lineage>
        <taxon>Bacteria</taxon>
        <taxon>Bacillati</taxon>
        <taxon>Actinomycetota</taxon>
        <taxon>Actinomycetes</taxon>
        <taxon>Mycobacteriales</taxon>
        <taxon>Mycobacteriaceae</taxon>
        <taxon>Mycobacterium</taxon>
    </lineage>
</organism>
<evidence type="ECO:0000256" key="3">
    <source>
        <dbReference type="ARBA" id="ARBA00022989"/>
    </source>
</evidence>
<evidence type="ECO:0000256" key="2">
    <source>
        <dbReference type="ARBA" id="ARBA00022692"/>
    </source>
</evidence>
<dbReference type="InterPro" id="IPR011701">
    <property type="entry name" value="MFS"/>
</dbReference>
<feature type="transmembrane region" description="Helical" evidence="6">
    <location>
        <begin position="237"/>
        <end position="256"/>
    </location>
</feature>
<evidence type="ECO:0000259" key="7">
    <source>
        <dbReference type="PROSITE" id="PS50850"/>
    </source>
</evidence>
<dbReference type="Proteomes" id="UP000268285">
    <property type="component" value="Unassembled WGS sequence"/>
</dbReference>
<feature type="transmembrane region" description="Helical" evidence="6">
    <location>
        <begin position="482"/>
        <end position="501"/>
    </location>
</feature>
<feature type="transmembrane region" description="Helical" evidence="6">
    <location>
        <begin position="277"/>
        <end position="298"/>
    </location>
</feature>
<proteinExistence type="predicted"/>
<feature type="transmembrane region" description="Helical" evidence="6">
    <location>
        <begin position="86"/>
        <end position="105"/>
    </location>
</feature>
<evidence type="ECO:0000256" key="5">
    <source>
        <dbReference type="SAM" id="MobiDB-lite"/>
    </source>
</evidence>
<protein>
    <submittedName>
        <fullName evidence="8">Antiseptic resistance protein</fullName>
    </submittedName>
</protein>
<dbReference type="Gene3D" id="1.20.1720.10">
    <property type="entry name" value="Multidrug resistance protein D"/>
    <property type="match status" value="1"/>
</dbReference>
<dbReference type="OrthoDB" id="9781469at2"/>
<evidence type="ECO:0000256" key="6">
    <source>
        <dbReference type="SAM" id="Phobius"/>
    </source>
</evidence>
<sequence>MDSGDLTRFATVNLSRAQKRTLVVSCLSVALVIGSMAALYSSLSDIAAQTGATQSQLTWVVDGYTLAVACLVLPAGALGDRYGRRGVLIAGLLVFSLASTIPLFVQDPVWLIAARGAAGIGAAFVMPSTLSILTAGFPEHQRGRAVGIWAGVAGSGAILGVLCSGLLLQQWSWLSIFVGLSAAGVVLLIAALTLPESREESHPAMDYPGSVLVAVAIGLMVIAVTEAPARGWTDPVVFGHFAAGLVASAIFVVVELRAEHPLLQLRLFTDRGFGSGTLSIILQFAVMFGVFLLLVQYLQLIVGYQPLQSALALAPIIVPIVSISLVAPRLAERLGLRLLTVPGLLIIAAGLYMVSRLSVDAAYTDILFPLLSLGTGLGLCTAPATAAIVAATPVDKHGVAAAVNDAAREVGAALGIAVAGSVLAADYTNRIQPALATLPAQAQEPFSDSLAAALKVAAQSGPSAQRLTDVAKAAFVHGNGQAALVLSIITIISALILAVWAPGRPRSAADSAEGQPAQRVTSGRQARSEGQSADGQRESDQPANRFGRAAPRASTVILSDNTGIRRRRDAGPAAPVHRDIHGLWSR</sequence>
<keyword evidence="3 6" id="KW-1133">Transmembrane helix</keyword>
<dbReference type="AlphaFoldDB" id="A0A498R6G3"/>
<feature type="transmembrane region" description="Helical" evidence="6">
    <location>
        <begin position="207"/>
        <end position="225"/>
    </location>
</feature>
<dbReference type="GO" id="GO:0022857">
    <property type="term" value="F:transmembrane transporter activity"/>
    <property type="evidence" value="ECO:0007669"/>
    <property type="project" value="InterPro"/>
</dbReference>
<feature type="transmembrane region" description="Helical" evidence="6">
    <location>
        <begin position="366"/>
        <end position="391"/>
    </location>
</feature>
<feature type="domain" description="Major facilitator superfamily (MFS) profile" evidence="7">
    <location>
        <begin position="21"/>
        <end position="505"/>
    </location>
</feature>
<name>A0A498R6G3_9MYCO</name>
<feature type="transmembrane region" description="Helical" evidence="6">
    <location>
        <begin position="173"/>
        <end position="195"/>
    </location>
</feature>
<evidence type="ECO:0000313" key="9">
    <source>
        <dbReference type="Proteomes" id="UP000268285"/>
    </source>
</evidence>
<feature type="region of interest" description="Disordered" evidence="5">
    <location>
        <begin position="506"/>
        <end position="586"/>
    </location>
</feature>